<name>U6GRX8_EIMAC</name>
<feature type="compositionally biased region" description="Pro residues" evidence="2">
    <location>
        <begin position="21"/>
        <end position="31"/>
    </location>
</feature>
<evidence type="ECO:0000313" key="4">
    <source>
        <dbReference type="EMBL" id="CDI82940.1"/>
    </source>
</evidence>
<dbReference type="VEuPathDB" id="ToxoDB:EAH_00031690"/>
<dbReference type="GeneID" id="25271239"/>
<accession>U6GRX8</accession>
<reference evidence="4" key="1">
    <citation type="submission" date="2013-10" db="EMBL/GenBank/DDBJ databases">
        <title>Genomic analysis of the causative agents of coccidiosis in chickens.</title>
        <authorList>
            <person name="Reid A.J."/>
            <person name="Blake D."/>
            <person name="Billington K."/>
            <person name="Browne H."/>
            <person name="Dunn M."/>
            <person name="Hung S."/>
            <person name="Kawahara F."/>
            <person name="Miranda-Saavedra D."/>
            <person name="Mourier T."/>
            <person name="Nagra H."/>
            <person name="Otto T.D."/>
            <person name="Rawlings N."/>
            <person name="Sanchez A."/>
            <person name="Sanders M."/>
            <person name="Subramaniam C."/>
            <person name="Tay Y."/>
            <person name="Dear P."/>
            <person name="Doerig C."/>
            <person name="Gruber A."/>
            <person name="Parkinson J."/>
            <person name="Shirley M."/>
            <person name="Wan K.L."/>
            <person name="Berriman M."/>
            <person name="Tomley F."/>
            <person name="Pain A."/>
        </authorList>
    </citation>
    <scope>NUCLEOTIDE SEQUENCE [LARGE SCALE GENOMIC DNA]</scope>
    <source>
        <strain evidence="4">Houghton</strain>
    </source>
</reference>
<evidence type="ECO:0000259" key="3">
    <source>
        <dbReference type="PROSITE" id="PS51160"/>
    </source>
</evidence>
<dbReference type="EMBL" id="HG672950">
    <property type="protein sequence ID" value="CDI82940.1"/>
    <property type="molecule type" value="Genomic_DNA"/>
</dbReference>
<reference evidence="4" key="2">
    <citation type="submission" date="2013-10" db="EMBL/GenBank/DDBJ databases">
        <authorList>
            <person name="Aslett M."/>
        </authorList>
    </citation>
    <scope>NUCLEOTIDE SEQUENCE [LARGE SCALE GENOMIC DNA]</scope>
    <source>
        <strain evidence="4">Houghton</strain>
    </source>
</reference>
<sequence length="254" mass="27305">MRSLYSIGESINPPDPRRRPPPSLLDPPPAVAPLKKGIPQLNPQFDTLNTIADAEAAEAAAAADAAAEADAEAAKAAAEAAAAEADEAAADAAAALLFAAVSTMGASASASAAASAAAAAAVHLCAADNGDVFRDKMLRVSRDLFLVGWIKCRSKFAIGHVQGDVYALSYFRRWMERHAEEEIKCCSFTEETIGLQKLDYEQMAAVNDYRSPAKKKLHMLLSAERQKAHQLERDAQRRAANYRDYLDAHCLQDY</sequence>
<dbReference type="InterPro" id="IPR001792">
    <property type="entry name" value="Acylphosphatase-like_dom"/>
</dbReference>
<evidence type="ECO:0000313" key="5">
    <source>
        <dbReference type="Proteomes" id="UP000018050"/>
    </source>
</evidence>
<keyword evidence="5" id="KW-1185">Reference proteome</keyword>
<evidence type="ECO:0000256" key="2">
    <source>
        <dbReference type="SAM" id="MobiDB-lite"/>
    </source>
</evidence>
<dbReference type="AlphaFoldDB" id="U6GRX8"/>
<protein>
    <recommendedName>
        <fullName evidence="3">Acylphosphatase-like domain-containing protein</fullName>
    </recommendedName>
</protein>
<dbReference type="OrthoDB" id="406969at2759"/>
<comment type="caution">
    <text evidence="1">Lacks conserved residue(s) required for the propagation of feature annotation.</text>
</comment>
<dbReference type="PROSITE" id="PS51160">
    <property type="entry name" value="ACYLPHOSPHATASE_3"/>
    <property type="match status" value="1"/>
</dbReference>
<feature type="region of interest" description="Disordered" evidence="2">
    <location>
        <begin position="1"/>
        <end position="41"/>
    </location>
</feature>
<feature type="domain" description="Acylphosphatase-like" evidence="3">
    <location>
        <begin position="119"/>
        <end position="208"/>
    </location>
</feature>
<evidence type="ECO:0000256" key="1">
    <source>
        <dbReference type="PROSITE-ProRule" id="PRU00520"/>
    </source>
</evidence>
<proteinExistence type="predicted"/>
<gene>
    <name evidence="4" type="ORF">EAH_00031690</name>
</gene>
<organism evidence="4 5">
    <name type="scientific">Eimeria acervulina</name>
    <name type="common">Coccidian parasite</name>
    <dbReference type="NCBI Taxonomy" id="5801"/>
    <lineage>
        <taxon>Eukaryota</taxon>
        <taxon>Sar</taxon>
        <taxon>Alveolata</taxon>
        <taxon>Apicomplexa</taxon>
        <taxon>Conoidasida</taxon>
        <taxon>Coccidia</taxon>
        <taxon>Eucoccidiorida</taxon>
        <taxon>Eimeriorina</taxon>
        <taxon>Eimeriidae</taxon>
        <taxon>Eimeria</taxon>
    </lineage>
</organism>
<dbReference type="RefSeq" id="XP_013247836.1">
    <property type="nucleotide sequence ID" value="XM_013392382.1"/>
</dbReference>
<dbReference type="Proteomes" id="UP000018050">
    <property type="component" value="Unassembled WGS sequence"/>
</dbReference>